<dbReference type="Proteomes" id="UP000499080">
    <property type="component" value="Unassembled WGS sequence"/>
</dbReference>
<dbReference type="AlphaFoldDB" id="A0A4Y1ZVH1"/>
<comment type="caution">
    <text evidence="1">The sequence shown here is derived from an EMBL/GenBank/DDBJ whole genome shotgun (WGS) entry which is preliminary data.</text>
</comment>
<evidence type="ECO:0000313" key="2">
    <source>
        <dbReference type="Proteomes" id="UP000499080"/>
    </source>
</evidence>
<dbReference type="OrthoDB" id="5918257at2759"/>
<gene>
    <name evidence="1" type="ORF">AVEN_98471_1</name>
</gene>
<organism evidence="1 2">
    <name type="scientific">Araneus ventricosus</name>
    <name type="common">Orbweaver spider</name>
    <name type="synonym">Epeira ventricosa</name>
    <dbReference type="NCBI Taxonomy" id="182803"/>
    <lineage>
        <taxon>Eukaryota</taxon>
        <taxon>Metazoa</taxon>
        <taxon>Ecdysozoa</taxon>
        <taxon>Arthropoda</taxon>
        <taxon>Chelicerata</taxon>
        <taxon>Arachnida</taxon>
        <taxon>Araneae</taxon>
        <taxon>Araneomorphae</taxon>
        <taxon>Entelegynae</taxon>
        <taxon>Araneoidea</taxon>
        <taxon>Araneidae</taxon>
        <taxon>Araneus</taxon>
    </lineage>
</organism>
<keyword evidence="2" id="KW-1185">Reference proteome</keyword>
<dbReference type="EMBL" id="BGPR01154047">
    <property type="protein sequence ID" value="GBL70281.1"/>
    <property type="molecule type" value="Genomic_DNA"/>
</dbReference>
<sequence>VTFGGSYSYCWQCRHADILSLSPPSPLLSEIPFYCPPLPEFPFVSKTNYLSIGYFLSDSEALALPKCRAFIYAMDNSECEVIETSKISNFDAFLCFAKGLMWLEQQTDSEFTEFMLLKQLRDRATERRQSFLQQRKLPFKPM</sequence>
<protein>
    <submittedName>
        <fullName evidence="1">Uncharacterized protein</fullName>
    </submittedName>
</protein>
<reference evidence="1 2" key="1">
    <citation type="journal article" date="2019" name="Sci. Rep.">
        <title>Orb-weaving spider Araneus ventricosus genome elucidates the spidroin gene catalogue.</title>
        <authorList>
            <person name="Kono N."/>
            <person name="Nakamura H."/>
            <person name="Ohtoshi R."/>
            <person name="Moran D.A.P."/>
            <person name="Shinohara A."/>
            <person name="Yoshida Y."/>
            <person name="Fujiwara M."/>
            <person name="Mori M."/>
            <person name="Tomita M."/>
            <person name="Arakawa K."/>
        </authorList>
    </citation>
    <scope>NUCLEOTIDE SEQUENCE [LARGE SCALE GENOMIC DNA]</scope>
</reference>
<evidence type="ECO:0000313" key="1">
    <source>
        <dbReference type="EMBL" id="GBL70281.1"/>
    </source>
</evidence>
<accession>A0A4Y1ZVH1</accession>
<proteinExistence type="predicted"/>
<name>A0A4Y1ZVH1_ARAVE</name>
<feature type="non-terminal residue" evidence="1">
    <location>
        <position position="1"/>
    </location>
</feature>